<evidence type="ECO:0000313" key="3">
    <source>
        <dbReference type="Proteomes" id="UP001392437"/>
    </source>
</evidence>
<feature type="compositionally biased region" description="Basic and acidic residues" evidence="1">
    <location>
        <begin position="134"/>
        <end position="145"/>
    </location>
</feature>
<proteinExistence type="predicted"/>
<dbReference type="EMBL" id="JAQQWP010000012">
    <property type="protein sequence ID" value="KAK8092898.1"/>
    <property type="molecule type" value="Genomic_DNA"/>
</dbReference>
<accession>A0AAW0QDI1</accession>
<comment type="caution">
    <text evidence="2">The sequence shown here is derived from an EMBL/GenBank/DDBJ whole genome shotgun (WGS) entry which is preliminary data.</text>
</comment>
<name>A0AAW0QDI1_9PEZI</name>
<feature type="compositionally biased region" description="Polar residues" evidence="1">
    <location>
        <begin position="46"/>
        <end position="57"/>
    </location>
</feature>
<feature type="region of interest" description="Disordered" evidence="1">
    <location>
        <begin position="38"/>
        <end position="58"/>
    </location>
</feature>
<dbReference type="AlphaFoldDB" id="A0AAW0QDI1"/>
<evidence type="ECO:0000313" key="2">
    <source>
        <dbReference type="EMBL" id="KAK8092898.1"/>
    </source>
</evidence>
<protein>
    <submittedName>
        <fullName evidence="2">Uncharacterized protein</fullName>
    </submittedName>
</protein>
<gene>
    <name evidence="2" type="ORF">PG999_014485</name>
</gene>
<sequence length="175" mass="18376">MFGLWSRTTGSTTGEPPSAVVSDSGTVIISPKAPLVSIPLDESHTSPENSQSCSADSCSPIGPLTVTSSSSDYVGGGEKLTPPVVTAIYQGSGGTYHFEMHHVEFHNKPNGFIIQQDIANAYKPISEGSAGTKKSSDTAKNKEKTQPDEMLQWFAAIAPIVAAMPAAASNVRAYF</sequence>
<organism evidence="2 3">
    <name type="scientific">Apiospora kogelbergensis</name>
    <dbReference type="NCBI Taxonomy" id="1337665"/>
    <lineage>
        <taxon>Eukaryota</taxon>
        <taxon>Fungi</taxon>
        <taxon>Dikarya</taxon>
        <taxon>Ascomycota</taxon>
        <taxon>Pezizomycotina</taxon>
        <taxon>Sordariomycetes</taxon>
        <taxon>Xylariomycetidae</taxon>
        <taxon>Amphisphaeriales</taxon>
        <taxon>Apiosporaceae</taxon>
        <taxon>Apiospora</taxon>
    </lineage>
</organism>
<evidence type="ECO:0000256" key="1">
    <source>
        <dbReference type="SAM" id="MobiDB-lite"/>
    </source>
</evidence>
<feature type="region of interest" description="Disordered" evidence="1">
    <location>
        <begin position="126"/>
        <end position="145"/>
    </location>
</feature>
<dbReference type="Proteomes" id="UP001392437">
    <property type="component" value="Unassembled WGS sequence"/>
</dbReference>
<reference evidence="2 3" key="1">
    <citation type="submission" date="2023-01" db="EMBL/GenBank/DDBJ databases">
        <title>Analysis of 21 Apiospora genomes using comparative genomics revels a genus with tremendous synthesis potential of carbohydrate active enzymes and secondary metabolites.</title>
        <authorList>
            <person name="Sorensen T."/>
        </authorList>
    </citation>
    <scope>NUCLEOTIDE SEQUENCE [LARGE SCALE GENOMIC DNA]</scope>
    <source>
        <strain evidence="2 3">CBS 117206</strain>
    </source>
</reference>
<feature type="region of interest" description="Disordered" evidence="1">
    <location>
        <begin position="1"/>
        <end position="24"/>
    </location>
</feature>
<keyword evidence="3" id="KW-1185">Reference proteome</keyword>